<comment type="function">
    <text evidence="1">Absolutely required for transposition of IS1.</text>
</comment>
<sequence>MASVNVHCPRYQSAQVYRHDQNPKGHDRFRCRDCHRVFQLTYANEARKPGIKEQITEMAFKGAGGRDTARTLKFAINTVIRTLKNARQSE</sequence>
<dbReference type="EMBL" id="CP001600">
    <property type="protein sequence ID" value="ACR68693.1"/>
    <property type="molecule type" value="Genomic_DNA"/>
</dbReference>
<dbReference type="GO" id="GO:0006313">
    <property type="term" value="P:DNA transposition"/>
    <property type="evidence" value="ECO:0007669"/>
    <property type="project" value="InterPro"/>
</dbReference>
<name>C5BFH6_EDWI9</name>
<proteinExistence type="inferred from homology"/>
<dbReference type="PANTHER" id="PTHR47923">
    <property type="entry name" value="INSERTION ELEMENT IS1 1 PROTEIN INSA-RELATED"/>
    <property type="match status" value="1"/>
</dbReference>
<dbReference type="InterPro" id="IPR024431">
    <property type="entry name" value="InsA_HTH_dom"/>
</dbReference>
<evidence type="ECO:0000313" key="7">
    <source>
        <dbReference type="EMBL" id="ACR68693.1"/>
    </source>
</evidence>
<gene>
    <name evidence="7" type="ordered locus">NT01EI_1507</name>
</gene>
<dbReference type="PANTHER" id="PTHR47923:SF1">
    <property type="entry name" value="INSERTION ELEMENT IS1 1 PROTEIN INSA-RELATED"/>
    <property type="match status" value="1"/>
</dbReference>
<evidence type="ECO:0000256" key="4">
    <source>
        <dbReference type="ARBA" id="ARBA00023172"/>
    </source>
</evidence>
<evidence type="ECO:0000256" key="3">
    <source>
        <dbReference type="ARBA" id="ARBA00022578"/>
    </source>
</evidence>
<dbReference type="PATRIC" id="fig|634503.3.peg.1350"/>
<dbReference type="AlphaFoldDB" id="C5BFH6"/>
<accession>C5BFH6</accession>
<organism evidence="7 8">
    <name type="scientific">Edwardsiella ictaluri (strain 93-146)</name>
    <dbReference type="NCBI Taxonomy" id="634503"/>
    <lineage>
        <taxon>Bacteria</taxon>
        <taxon>Pseudomonadati</taxon>
        <taxon>Pseudomonadota</taxon>
        <taxon>Gammaproteobacteria</taxon>
        <taxon>Enterobacterales</taxon>
        <taxon>Hafniaceae</taxon>
        <taxon>Edwardsiella</taxon>
    </lineage>
</organism>
<dbReference type="HOGENOM" id="CLU_076276_6_0_6"/>
<feature type="domain" description="InsA N-terminal zinc ribbon" evidence="5">
    <location>
        <begin position="1"/>
        <end position="35"/>
    </location>
</feature>
<evidence type="ECO:0000313" key="8">
    <source>
        <dbReference type="Proteomes" id="UP000001485"/>
    </source>
</evidence>
<keyword evidence="4" id="KW-0233">DNA recombination</keyword>
<dbReference type="InterPro" id="IPR003220">
    <property type="entry name" value="InsA_N_dom_Znf"/>
</dbReference>
<dbReference type="InterPro" id="IPR051252">
    <property type="entry name" value="IS1_transposase_InsA"/>
</dbReference>
<dbReference type="KEGG" id="eic:NT01EI_1507"/>
<evidence type="ECO:0000259" key="5">
    <source>
        <dbReference type="Pfam" id="PF03811"/>
    </source>
</evidence>
<reference evidence="7 8" key="2">
    <citation type="journal article" date="2012" name="J. Bacteriol.">
        <title>Genome Sequence of Edwardsiella ictaluri 93-146, a Strain Associated with a Natural Channel Catfish Outbreak of Enteric Septicemia of Catfish.</title>
        <authorList>
            <person name="Williams M.L."/>
            <person name="Gillaspy A.F."/>
            <person name="Dyer D.W."/>
            <person name="Thune R.L."/>
            <person name="Waldbieser G.C."/>
            <person name="Schuster S.C."/>
            <person name="Gipson J."/>
            <person name="Zaitshik J."/>
            <person name="Landry C."/>
            <person name="Banes M.M."/>
            <person name="Lawrence M.L."/>
        </authorList>
    </citation>
    <scope>NUCLEOTIDE SEQUENCE [LARGE SCALE GENOMIC DNA]</scope>
    <source>
        <strain evidence="7 8">93-146</strain>
    </source>
</reference>
<protein>
    <submittedName>
        <fullName evidence="7">Iso-IS1 ORF1</fullName>
    </submittedName>
</protein>
<keyword evidence="3" id="KW-0815">Transposition</keyword>
<evidence type="ECO:0000256" key="1">
    <source>
        <dbReference type="ARBA" id="ARBA00004091"/>
    </source>
</evidence>
<evidence type="ECO:0000259" key="6">
    <source>
        <dbReference type="Pfam" id="PF12759"/>
    </source>
</evidence>
<dbReference type="Proteomes" id="UP000001485">
    <property type="component" value="Chromosome"/>
</dbReference>
<dbReference type="Pfam" id="PF12759">
    <property type="entry name" value="HTH_Tnp_IS1"/>
    <property type="match status" value="1"/>
</dbReference>
<dbReference type="Pfam" id="PF03811">
    <property type="entry name" value="Zn_ribbon_InsA"/>
    <property type="match status" value="1"/>
</dbReference>
<feature type="domain" description="Insertion element IS1 protein InsA helix-turn-helix" evidence="6">
    <location>
        <begin position="42"/>
        <end position="87"/>
    </location>
</feature>
<reference evidence="8" key="1">
    <citation type="submission" date="2009-03" db="EMBL/GenBank/DDBJ databases">
        <title>Complete genome sequence of Edwardsiella ictaluri 93-146.</title>
        <authorList>
            <person name="Williams M.L."/>
            <person name="Gillaspy A.F."/>
            <person name="Dyer D.W."/>
            <person name="Thune R.L."/>
            <person name="Waldbieser G.C."/>
            <person name="Schuster S.C."/>
            <person name="Gipson J."/>
            <person name="Zaitshik J."/>
            <person name="Landry C."/>
            <person name="Lawrence M.L."/>
        </authorList>
    </citation>
    <scope>NUCLEOTIDE SEQUENCE [LARGE SCALE GENOMIC DNA]</scope>
    <source>
        <strain evidence="8">93-146</strain>
    </source>
</reference>
<evidence type="ECO:0000256" key="2">
    <source>
        <dbReference type="ARBA" id="ARBA00006212"/>
    </source>
</evidence>
<comment type="similarity">
    <text evidence="2">Belongs to the IS1 elements InsA family.</text>
</comment>